<evidence type="ECO:0000256" key="5">
    <source>
        <dbReference type="ARBA" id="ARBA00022801"/>
    </source>
</evidence>
<reference evidence="8 9" key="1">
    <citation type="submission" date="2020-07" db="EMBL/GenBank/DDBJ databases">
        <title>Complete genome and description of Corynebacterium incognita strain Marseille-Q3630 sp. nov.</title>
        <authorList>
            <person name="Boxberger M."/>
        </authorList>
    </citation>
    <scope>NUCLEOTIDE SEQUENCE [LARGE SCALE GENOMIC DNA]</scope>
    <source>
        <strain evidence="8 9">Marseille-Q3630</strain>
    </source>
</reference>
<comment type="subcellular location">
    <subcellularLocation>
        <location evidence="1">Secreted</location>
    </subcellularLocation>
</comment>
<dbReference type="Proteomes" id="UP000515743">
    <property type="component" value="Chromosome"/>
</dbReference>
<accession>A0A7G7CS34</accession>
<evidence type="ECO:0000256" key="6">
    <source>
        <dbReference type="ARBA" id="ARBA00023277"/>
    </source>
</evidence>
<name>A0A7G7CS34_9CORY</name>
<keyword evidence="9" id="KW-1185">Reference proteome</keyword>
<sequence length="278" mass="30299">MAPLLGPQPGSLEPINLPSGRSFLVQLPAALDHTAEETRAAGKSRREWPVVFVFHGWKETAAELQHYTQMSDAEAIVVFPQGVDNAWAPAPYASTSGEEDIDFVHDIVDSLRATYPVDRQRIYAAGMSNGGGFAQYLACQEPDLVAGVAAVAAANYDPVFSGCAASDIPRLSIHGTHDEVMDYFGGDRHDQRYQSVPDVVAMDAQRNGCTSAVRVEKLEKFAIQETYQGCRAPLQHVRITGGGHIWPGRPNRRQQDIASGFATDRVLDFFAIPGRETS</sequence>
<protein>
    <submittedName>
        <fullName evidence="8">Feruloyl esterase</fullName>
    </submittedName>
</protein>
<evidence type="ECO:0000256" key="4">
    <source>
        <dbReference type="ARBA" id="ARBA00022729"/>
    </source>
</evidence>
<dbReference type="InterPro" id="IPR043595">
    <property type="entry name" value="FaeB/C/D"/>
</dbReference>
<keyword evidence="7" id="KW-0624">Polysaccharide degradation</keyword>
<dbReference type="GO" id="GO:0045493">
    <property type="term" value="P:xylan catabolic process"/>
    <property type="evidence" value="ECO:0007669"/>
    <property type="project" value="UniProtKB-KW"/>
</dbReference>
<keyword evidence="3" id="KW-0858">Xylan degradation</keyword>
<dbReference type="KEGG" id="cik:H0194_00125"/>
<keyword evidence="6" id="KW-0119">Carbohydrate metabolism</keyword>
<evidence type="ECO:0000313" key="8">
    <source>
        <dbReference type="EMBL" id="QNE90400.1"/>
    </source>
</evidence>
<dbReference type="InterPro" id="IPR029058">
    <property type="entry name" value="AB_hydrolase_fold"/>
</dbReference>
<dbReference type="AlphaFoldDB" id="A0A7G7CS34"/>
<evidence type="ECO:0000256" key="2">
    <source>
        <dbReference type="ARBA" id="ARBA00022525"/>
    </source>
</evidence>
<dbReference type="SUPFAM" id="SSF53474">
    <property type="entry name" value="alpha/beta-Hydrolases"/>
    <property type="match status" value="1"/>
</dbReference>
<dbReference type="PANTHER" id="PTHR38050">
    <property type="match status" value="1"/>
</dbReference>
<dbReference type="GO" id="GO:0005576">
    <property type="term" value="C:extracellular region"/>
    <property type="evidence" value="ECO:0007669"/>
    <property type="project" value="UniProtKB-SubCell"/>
</dbReference>
<dbReference type="Gene3D" id="3.40.50.1820">
    <property type="entry name" value="alpha/beta hydrolase"/>
    <property type="match status" value="1"/>
</dbReference>
<dbReference type="InterPro" id="IPR000801">
    <property type="entry name" value="Esterase-like"/>
</dbReference>
<dbReference type="EMBL" id="CP059404">
    <property type="protein sequence ID" value="QNE90400.1"/>
    <property type="molecule type" value="Genomic_DNA"/>
</dbReference>
<gene>
    <name evidence="8" type="ORF">H0194_00125</name>
</gene>
<organism evidence="8 9">
    <name type="scientific">Corynebacterium incognita</name>
    <dbReference type="NCBI Taxonomy" id="2754725"/>
    <lineage>
        <taxon>Bacteria</taxon>
        <taxon>Bacillati</taxon>
        <taxon>Actinomycetota</taxon>
        <taxon>Actinomycetes</taxon>
        <taxon>Mycobacteriales</taxon>
        <taxon>Corynebacteriaceae</taxon>
        <taxon>Corynebacterium</taxon>
    </lineage>
</organism>
<dbReference type="Pfam" id="PF00756">
    <property type="entry name" value="Esterase"/>
    <property type="match status" value="1"/>
</dbReference>
<evidence type="ECO:0000256" key="1">
    <source>
        <dbReference type="ARBA" id="ARBA00004613"/>
    </source>
</evidence>
<proteinExistence type="predicted"/>
<keyword evidence="4" id="KW-0732">Signal</keyword>
<dbReference type="GO" id="GO:0030600">
    <property type="term" value="F:feruloyl esterase activity"/>
    <property type="evidence" value="ECO:0007669"/>
    <property type="project" value="InterPro"/>
</dbReference>
<keyword evidence="2" id="KW-0964">Secreted</keyword>
<evidence type="ECO:0000313" key="9">
    <source>
        <dbReference type="Proteomes" id="UP000515743"/>
    </source>
</evidence>
<dbReference type="PANTHER" id="PTHR38050:SF2">
    <property type="entry name" value="FERULOYL ESTERASE C-RELATED"/>
    <property type="match status" value="1"/>
</dbReference>
<evidence type="ECO:0000256" key="7">
    <source>
        <dbReference type="ARBA" id="ARBA00023326"/>
    </source>
</evidence>
<keyword evidence="5" id="KW-0378">Hydrolase</keyword>
<evidence type="ECO:0000256" key="3">
    <source>
        <dbReference type="ARBA" id="ARBA00022651"/>
    </source>
</evidence>